<gene>
    <name evidence="1" type="ORF">PHYBLDRAFT_68935</name>
</gene>
<evidence type="ECO:0000313" key="1">
    <source>
        <dbReference type="EMBL" id="OAD68382.1"/>
    </source>
</evidence>
<accession>A0A162TGF8</accession>
<dbReference type="RefSeq" id="XP_018286422.1">
    <property type="nucleotide sequence ID" value="XM_018442029.1"/>
</dbReference>
<keyword evidence="2" id="KW-1185">Reference proteome</keyword>
<dbReference type="GeneID" id="29002935"/>
<dbReference type="SUPFAM" id="SSF50729">
    <property type="entry name" value="PH domain-like"/>
    <property type="match status" value="1"/>
</dbReference>
<dbReference type="Proteomes" id="UP000077315">
    <property type="component" value="Unassembled WGS sequence"/>
</dbReference>
<dbReference type="Gene3D" id="2.30.29.30">
    <property type="entry name" value="Pleckstrin-homology domain (PH domain)/Phosphotyrosine-binding domain (PTB)"/>
    <property type="match status" value="1"/>
</dbReference>
<protein>
    <recommendedName>
        <fullName evidence="3">PH domain-containing protein</fullName>
    </recommendedName>
</protein>
<dbReference type="OrthoDB" id="10440056at2759"/>
<evidence type="ECO:0000313" key="2">
    <source>
        <dbReference type="Proteomes" id="UP000077315"/>
    </source>
</evidence>
<dbReference type="InterPro" id="IPR011993">
    <property type="entry name" value="PH-like_dom_sf"/>
</dbReference>
<dbReference type="AlphaFoldDB" id="A0A162TGF8"/>
<dbReference type="EMBL" id="KV440995">
    <property type="protein sequence ID" value="OAD68382.1"/>
    <property type="molecule type" value="Genomic_DNA"/>
</dbReference>
<reference evidence="2" key="1">
    <citation type="submission" date="2015-06" db="EMBL/GenBank/DDBJ databases">
        <title>Expansion of signal transduction pathways in fungi by whole-genome duplication.</title>
        <authorList>
            <consortium name="DOE Joint Genome Institute"/>
            <person name="Corrochano L.M."/>
            <person name="Kuo A."/>
            <person name="Marcet-Houben M."/>
            <person name="Polaino S."/>
            <person name="Salamov A."/>
            <person name="Villalobos J.M."/>
            <person name="Alvarez M.I."/>
            <person name="Avalos J."/>
            <person name="Benito E.P."/>
            <person name="Benoit I."/>
            <person name="Burger G."/>
            <person name="Camino L.P."/>
            <person name="Canovas D."/>
            <person name="Cerda-Olmedo E."/>
            <person name="Cheng J.-F."/>
            <person name="Dominguez A."/>
            <person name="Elias M."/>
            <person name="Eslava A.P."/>
            <person name="Glaser F."/>
            <person name="Grimwood J."/>
            <person name="Gutierrez G."/>
            <person name="Heitman J."/>
            <person name="Henrissat B."/>
            <person name="Iturriaga E.A."/>
            <person name="Lang B.F."/>
            <person name="Lavin J.L."/>
            <person name="Lee S."/>
            <person name="Li W."/>
            <person name="Lindquist E."/>
            <person name="Lopez-Garcia S."/>
            <person name="Luque E.M."/>
            <person name="Marcos A.T."/>
            <person name="Martin J."/>
            <person name="McCluskey K."/>
            <person name="Medina H.R."/>
            <person name="Miralles-Duran A."/>
            <person name="Miyazaki A."/>
            <person name="Munoz-Torres E."/>
            <person name="Oguiza J.A."/>
            <person name="Ohm R."/>
            <person name="Olmedo M."/>
            <person name="Orejas M."/>
            <person name="Ortiz-Castellanos L."/>
            <person name="Pisabarro A.G."/>
            <person name="Rodriguez-Romero J."/>
            <person name="Ruiz-Herrera J."/>
            <person name="Ruiz-Vazquez R."/>
            <person name="Sanz C."/>
            <person name="Schackwitz W."/>
            <person name="Schmutz J."/>
            <person name="Shahriari M."/>
            <person name="Shelest E."/>
            <person name="Silva-Franco F."/>
            <person name="Soanes D."/>
            <person name="Syed K."/>
            <person name="Tagua V.G."/>
            <person name="Talbot N.J."/>
            <person name="Thon M."/>
            <person name="De vries R.P."/>
            <person name="Wiebenga A."/>
            <person name="Yadav J.S."/>
            <person name="Braun E.L."/>
            <person name="Baker S."/>
            <person name="Garre V."/>
            <person name="Horwitz B."/>
            <person name="Torres-Martinez S."/>
            <person name="Idnurm A."/>
            <person name="Herrera-Estrella A."/>
            <person name="Gabaldon T."/>
            <person name="Grigoriev I.V."/>
        </authorList>
    </citation>
    <scope>NUCLEOTIDE SEQUENCE [LARGE SCALE GENOMIC DNA]</scope>
    <source>
        <strain evidence="2">NRRL 1555(-)</strain>
    </source>
</reference>
<organism evidence="1 2">
    <name type="scientific">Phycomyces blakesleeanus (strain ATCC 8743b / DSM 1359 / FGSC 10004 / NBRC 33097 / NRRL 1555)</name>
    <dbReference type="NCBI Taxonomy" id="763407"/>
    <lineage>
        <taxon>Eukaryota</taxon>
        <taxon>Fungi</taxon>
        <taxon>Fungi incertae sedis</taxon>
        <taxon>Mucoromycota</taxon>
        <taxon>Mucoromycotina</taxon>
        <taxon>Mucoromycetes</taxon>
        <taxon>Mucorales</taxon>
        <taxon>Phycomycetaceae</taxon>
        <taxon>Phycomyces</taxon>
    </lineage>
</organism>
<dbReference type="STRING" id="763407.A0A162TGF8"/>
<name>A0A162TGF8_PHYB8</name>
<proteinExistence type="predicted"/>
<dbReference type="VEuPathDB" id="FungiDB:PHYBLDRAFT_68935"/>
<dbReference type="InParanoid" id="A0A162TGF8"/>
<evidence type="ECO:0008006" key="3">
    <source>
        <dbReference type="Google" id="ProtNLM"/>
    </source>
</evidence>
<sequence length="134" mass="15977">MVLVGEVDTSLLDHRDRRQIWERRFYRLIGSQFIGYAYEEEEPWVPRERYDIADAVRLSAAVDQVIVTLEDIPEDGRLFQTETIWEDNRRGFFRLAFPDFHLDCVSDQVEESEEWVRALRSMIGRIPLRIPFTV</sequence>